<dbReference type="Proteomes" id="UP000001702">
    <property type="component" value="Chromosome"/>
</dbReference>
<organism evidence="2 3">
    <name type="scientific">Pantoea ananatis (strain LMG 20103)</name>
    <dbReference type="NCBI Taxonomy" id="706191"/>
    <lineage>
        <taxon>Bacteria</taxon>
        <taxon>Pseudomonadati</taxon>
        <taxon>Pseudomonadota</taxon>
        <taxon>Gammaproteobacteria</taxon>
        <taxon>Enterobacterales</taxon>
        <taxon>Erwiniaceae</taxon>
        <taxon>Pantoea</taxon>
    </lineage>
</organism>
<evidence type="ECO:0000256" key="1">
    <source>
        <dbReference type="SAM" id="Phobius"/>
    </source>
</evidence>
<keyword evidence="1" id="KW-1133">Transmembrane helix</keyword>
<evidence type="ECO:0000313" key="3">
    <source>
        <dbReference type="Proteomes" id="UP000001702"/>
    </source>
</evidence>
<protein>
    <submittedName>
        <fullName evidence="2">Uncharacterized protein</fullName>
    </submittedName>
</protein>
<keyword evidence="1" id="KW-0812">Transmembrane</keyword>
<sequence>MMSTDLKLSLMTTAAALLMIIAFSFTAILN</sequence>
<keyword evidence="3" id="KW-1185">Reference proteome</keyword>
<feature type="transmembrane region" description="Helical" evidence="1">
    <location>
        <begin position="6"/>
        <end position="29"/>
    </location>
</feature>
<gene>
    <name evidence="2" type="ordered locus">PANA_1730</name>
</gene>
<dbReference type="KEGG" id="pam:PANA_1730"/>
<dbReference type="InterPro" id="IPR047743">
    <property type="entry name" value="YnhF-like"/>
</dbReference>
<dbReference type="AlphaFoldDB" id="D4GDL0"/>
<dbReference type="NCBIfam" id="NF033411">
    <property type="entry name" value="small_mem_YnhF"/>
    <property type="match status" value="1"/>
</dbReference>
<dbReference type="HOGENOM" id="CLU_213449_1_0_6"/>
<name>D4GDL0_PANAM</name>
<keyword evidence="1" id="KW-0472">Membrane</keyword>
<accession>D4GDL0</accession>
<proteinExistence type="predicted"/>
<dbReference type="EMBL" id="CP001875">
    <property type="protein sequence ID" value="ADD76897.1"/>
    <property type="molecule type" value="Genomic_DNA"/>
</dbReference>
<evidence type="ECO:0000313" key="2">
    <source>
        <dbReference type="EMBL" id="ADD76897.1"/>
    </source>
</evidence>
<reference evidence="2 3" key="1">
    <citation type="journal article" date="2010" name="J. Bacteriol.">
        <title>Genome sequence of Pantoea ananatis LMG20103, the causative agent of Eucalyptus blight and dieback.</title>
        <authorList>
            <person name="De Maayer P."/>
            <person name="Chan W.Y."/>
            <person name="Venter S.N."/>
            <person name="Toth I.K."/>
            <person name="Birch P.R."/>
            <person name="Joubert F."/>
            <person name="Coutinho T.A."/>
        </authorList>
    </citation>
    <scope>NUCLEOTIDE SEQUENCE [LARGE SCALE GENOMIC DNA]</scope>
    <source>
        <strain evidence="2 3">LMG 20103</strain>
    </source>
</reference>